<dbReference type="EMBL" id="WNYA01016958">
    <property type="protein sequence ID" value="KAG8539017.1"/>
    <property type="molecule type" value="Genomic_DNA"/>
</dbReference>
<dbReference type="AlphaFoldDB" id="A0AAV6YPC9"/>
<gene>
    <name evidence="1" type="ORF">GDO81_021605</name>
</gene>
<proteinExistence type="predicted"/>
<protein>
    <submittedName>
        <fullName evidence="1">Uncharacterized protein</fullName>
    </submittedName>
</protein>
<name>A0AAV6YPC9_ENGPU</name>
<dbReference type="Proteomes" id="UP000824782">
    <property type="component" value="Unassembled WGS sequence"/>
</dbReference>
<reference evidence="1" key="1">
    <citation type="thesis" date="2020" institute="ProQuest LLC" country="789 East Eisenhower Parkway, Ann Arbor, MI, USA">
        <title>Comparative Genomics and Chromosome Evolution.</title>
        <authorList>
            <person name="Mudd A.B."/>
        </authorList>
    </citation>
    <scope>NUCLEOTIDE SEQUENCE</scope>
    <source>
        <strain evidence="1">237g6f4</strain>
        <tissue evidence="1">Blood</tissue>
    </source>
</reference>
<comment type="caution">
    <text evidence="1">The sequence shown here is derived from an EMBL/GenBank/DDBJ whole genome shotgun (WGS) entry which is preliminary data.</text>
</comment>
<keyword evidence="2" id="KW-1185">Reference proteome</keyword>
<accession>A0AAV6YPC9</accession>
<sequence length="114" mass="13583">MNISSRNPRPILRTKTFPMDQVLQGVTYPSGIHHLFHLKFQIPLHNRWRRRVRKRQNRLNIALQKTLMEGVMDPPPCWKCNLEGNRVNNMSNNKRTHKPGRKLQRGDLQFKVFC</sequence>
<evidence type="ECO:0000313" key="2">
    <source>
        <dbReference type="Proteomes" id="UP000824782"/>
    </source>
</evidence>
<evidence type="ECO:0000313" key="1">
    <source>
        <dbReference type="EMBL" id="KAG8539017.1"/>
    </source>
</evidence>
<organism evidence="1 2">
    <name type="scientific">Engystomops pustulosus</name>
    <name type="common">Tungara frog</name>
    <name type="synonym">Physalaemus pustulosus</name>
    <dbReference type="NCBI Taxonomy" id="76066"/>
    <lineage>
        <taxon>Eukaryota</taxon>
        <taxon>Metazoa</taxon>
        <taxon>Chordata</taxon>
        <taxon>Craniata</taxon>
        <taxon>Vertebrata</taxon>
        <taxon>Euteleostomi</taxon>
        <taxon>Amphibia</taxon>
        <taxon>Batrachia</taxon>
        <taxon>Anura</taxon>
        <taxon>Neobatrachia</taxon>
        <taxon>Hyloidea</taxon>
        <taxon>Leptodactylidae</taxon>
        <taxon>Leiuperinae</taxon>
        <taxon>Engystomops</taxon>
    </lineage>
</organism>